<keyword evidence="2" id="KW-0472">Membrane</keyword>
<feature type="domain" description="DUF2489" evidence="3">
    <location>
        <begin position="14"/>
        <end position="140"/>
    </location>
</feature>
<feature type="transmembrane region" description="Helical" evidence="2">
    <location>
        <begin position="6"/>
        <end position="28"/>
    </location>
</feature>
<feature type="region of interest" description="Disordered" evidence="1">
    <location>
        <begin position="103"/>
        <end position="124"/>
    </location>
</feature>
<dbReference type="Proteomes" id="UP000601768">
    <property type="component" value="Unassembled WGS sequence"/>
</dbReference>
<dbReference type="InterPro" id="IPR019617">
    <property type="entry name" value="DUF2489"/>
</dbReference>
<keyword evidence="5" id="KW-1185">Reference proteome</keyword>
<protein>
    <submittedName>
        <fullName evidence="4">DUF2489 domain-containing protein</fullName>
    </submittedName>
</protein>
<reference evidence="4" key="1">
    <citation type="journal article" date="2018" name="Int. J. Syst. Evol. Microbiol.">
        <title>Neptunicella marina gen. nov., sp. nov., isolated from surface seawater.</title>
        <authorList>
            <person name="Liu X."/>
            <person name="Lai Q."/>
            <person name="Du Y."/>
            <person name="Zhang X."/>
            <person name="Liu Z."/>
            <person name="Sun F."/>
            <person name="Shao Z."/>
        </authorList>
    </citation>
    <scope>NUCLEOTIDE SEQUENCE</scope>
    <source>
        <strain evidence="4">S27-2</strain>
    </source>
</reference>
<feature type="compositionally biased region" description="Basic and acidic residues" evidence="1">
    <location>
        <begin position="104"/>
        <end position="124"/>
    </location>
</feature>
<evidence type="ECO:0000256" key="2">
    <source>
        <dbReference type="SAM" id="Phobius"/>
    </source>
</evidence>
<gene>
    <name evidence="4" type="ORF">H8B19_12145</name>
</gene>
<dbReference type="RefSeq" id="WP_186507160.1">
    <property type="nucleotide sequence ID" value="NZ_JACNEP010000009.1"/>
</dbReference>
<keyword evidence="2" id="KW-1133">Transmembrane helix</keyword>
<organism evidence="4 5">
    <name type="scientific">Neptunicella marina</name>
    <dbReference type="NCBI Taxonomy" id="2125989"/>
    <lineage>
        <taxon>Bacteria</taxon>
        <taxon>Pseudomonadati</taxon>
        <taxon>Pseudomonadota</taxon>
        <taxon>Gammaproteobacteria</taxon>
        <taxon>Alteromonadales</taxon>
        <taxon>Alteromonadaceae</taxon>
        <taxon>Neptunicella</taxon>
    </lineage>
</organism>
<proteinExistence type="predicted"/>
<accession>A0A8J6IW70</accession>
<keyword evidence="2" id="KW-0812">Transmembrane</keyword>
<name>A0A8J6IW70_9ALTE</name>
<reference evidence="4" key="2">
    <citation type="submission" date="2020-08" db="EMBL/GenBank/DDBJ databases">
        <authorList>
            <person name="Lai Q."/>
        </authorList>
    </citation>
    <scope>NUCLEOTIDE SEQUENCE</scope>
    <source>
        <strain evidence="4">S27-2</strain>
    </source>
</reference>
<comment type="caution">
    <text evidence="4">The sequence shown here is derived from an EMBL/GenBank/DDBJ whole genome shotgun (WGS) entry which is preliminary data.</text>
</comment>
<evidence type="ECO:0000256" key="1">
    <source>
        <dbReference type="SAM" id="MobiDB-lite"/>
    </source>
</evidence>
<evidence type="ECO:0000313" key="4">
    <source>
        <dbReference type="EMBL" id="MBC3766631.1"/>
    </source>
</evidence>
<evidence type="ECO:0000259" key="3">
    <source>
        <dbReference type="Pfam" id="PF10675"/>
    </source>
</evidence>
<dbReference type="EMBL" id="JACNEP010000009">
    <property type="protein sequence ID" value="MBC3766631.1"/>
    <property type="molecule type" value="Genomic_DNA"/>
</dbReference>
<dbReference type="AlphaFoldDB" id="A0A8J6IW70"/>
<evidence type="ECO:0000313" key="5">
    <source>
        <dbReference type="Proteomes" id="UP000601768"/>
    </source>
</evidence>
<dbReference type="Pfam" id="PF10675">
    <property type="entry name" value="DUF2489"/>
    <property type="match status" value="1"/>
</dbReference>
<sequence length="149" mass="17348">MIVYLLLTIGLLIIAGLGIYAGRLLFLLKQQNTSQQRVREQRIKNIMQSIDTIAMAMEQQQCDISEGCIRLCVLLETLPLEQRPDFVARFPALHQLYAQIKHMPTHEEREKQPKHERRAMDKQREELEAQAESSILKEIALLREFNPLL</sequence>